<dbReference type="Proteomes" id="UP000707731">
    <property type="component" value="Unassembled WGS sequence"/>
</dbReference>
<dbReference type="InterPro" id="IPR036390">
    <property type="entry name" value="WH_DNA-bd_sf"/>
</dbReference>
<dbReference type="PANTHER" id="PTHR30136">
    <property type="entry name" value="HELIX-TURN-HELIX TRANSCRIPTIONAL REGULATOR, ICLR FAMILY"/>
    <property type="match status" value="1"/>
</dbReference>
<dbReference type="SUPFAM" id="SSF55781">
    <property type="entry name" value="GAF domain-like"/>
    <property type="match status" value="1"/>
</dbReference>
<dbReference type="Gene3D" id="3.30.450.40">
    <property type="match status" value="1"/>
</dbReference>
<dbReference type="Gene3D" id="1.10.10.10">
    <property type="entry name" value="Winged helix-like DNA-binding domain superfamily/Winged helix DNA-binding domain"/>
    <property type="match status" value="1"/>
</dbReference>
<keyword evidence="7" id="KW-1185">Reference proteome</keyword>
<dbReference type="InterPro" id="IPR014757">
    <property type="entry name" value="Tscrpt_reg_IclR_C"/>
</dbReference>
<gene>
    <name evidence="6" type="ORF">IU449_02020</name>
</gene>
<evidence type="ECO:0000256" key="1">
    <source>
        <dbReference type="ARBA" id="ARBA00023015"/>
    </source>
</evidence>
<keyword evidence="2" id="KW-0238">DNA-binding</keyword>
<dbReference type="Pfam" id="PF01614">
    <property type="entry name" value="IclR_C"/>
    <property type="match status" value="1"/>
</dbReference>
<sequence length="278" mass="29759">MTVEMVGHREFGRAVSGRVSGPAGVPPVSMIERMTVILDAFDAGTPTVTLLGLTERTGLPRSTVYRILDQMVRLRWLAHAPGGYRLGLRAFEIGALAADHNEIRDAVSPLLQDLCQRISMAGHLAVLDGREVFFLDKAGGRQAAAIPTRLGGRLPAHTTALGKALLATLEPGIVDASLRERLPQLTARTIVDRGELHRELHRVRRQGGVAVDIEESVEGLSCVAVPLRGRGAAVAALSLSGHVGGDRPALDTAKLARMLAETAQEAGRALFPRHARLR</sequence>
<comment type="caution">
    <text evidence="6">The sequence shown here is derived from an EMBL/GenBank/DDBJ whole genome shotgun (WGS) entry which is preliminary data.</text>
</comment>
<dbReference type="PANTHER" id="PTHR30136:SF24">
    <property type="entry name" value="HTH-TYPE TRANSCRIPTIONAL REPRESSOR ALLR"/>
    <property type="match status" value="1"/>
</dbReference>
<dbReference type="Pfam" id="PF09339">
    <property type="entry name" value="HTH_IclR"/>
    <property type="match status" value="1"/>
</dbReference>
<dbReference type="PROSITE" id="PS51077">
    <property type="entry name" value="HTH_ICLR"/>
    <property type="match status" value="1"/>
</dbReference>
<evidence type="ECO:0000256" key="2">
    <source>
        <dbReference type="ARBA" id="ARBA00023125"/>
    </source>
</evidence>
<dbReference type="InterPro" id="IPR005471">
    <property type="entry name" value="Tscrpt_reg_IclR_N"/>
</dbReference>
<keyword evidence="3" id="KW-0804">Transcription</keyword>
<evidence type="ECO:0000256" key="3">
    <source>
        <dbReference type="ARBA" id="ARBA00023163"/>
    </source>
</evidence>
<proteinExistence type="predicted"/>
<protein>
    <submittedName>
        <fullName evidence="6">IclR family transcriptional regulator</fullName>
    </submittedName>
</protein>
<reference evidence="6 7" key="1">
    <citation type="submission" date="2020-10" db="EMBL/GenBank/DDBJ databases">
        <title>Identification of Nocardia species via Next-generation sequencing and recognition of intraspecies genetic diversity.</title>
        <authorList>
            <person name="Li P."/>
            <person name="Li P."/>
            <person name="Lu B."/>
        </authorList>
    </citation>
    <scope>NUCLEOTIDE SEQUENCE [LARGE SCALE GENOMIC DNA]</scope>
    <source>
        <strain evidence="6 7">BJ06-0143</strain>
    </source>
</reference>
<dbReference type="SMART" id="SM00346">
    <property type="entry name" value="HTH_ICLR"/>
    <property type="match status" value="1"/>
</dbReference>
<accession>A0ABS0D4C7</accession>
<dbReference type="RefSeq" id="WP_195000260.1">
    <property type="nucleotide sequence ID" value="NZ_JADLQN010000001.1"/>
</dbReference>
<feature type="domain" description="HTH iclR-type" evidence="4">
    <location>
        <begin position="28"/>
        <end position="88"/>
    </location>
</feature>
<dbReference type="InterPro" id="IPR029016">
    <property type="entry name" value="GAF-like_dom_sf"/>
</dbReference>
<evidence type="ECO:0000259" key="5">
    <source>
        <dbReference type="PROSITE" id="PS51078"/>
    </source>
</evidence>
<evidence type="ECO:0000259" key="4">
    <source>
        <dbReference type="PROSITE" id="PS51077"/>
    </source>
</evidence>
<evidence type="ECO:0000313" key="7">
    <source>
        <dbReference type="Proteomes" id="UP000707731"/>
    </source>
</evidence>
<dbReference type="PROSITE" id="PS51078">
    <property type="entry name" value="ICLR_ED"/>
    <property type="match status" value="1"/>
</dbReference>
<dbReference type="EMBL" id="JADLQN010000001">
    <property type="protein sequence ID" value="MBF6353334.1"/>
    <property type="molecule type" value="Genomic_DNA"/>
</dbReference>
<dbReference type="InterPro" id="IPR036388">
    <property type="entry name" value="WH-like_DNA-bd_sf"/>
</dbReference>
<feature type="domain" description="IclR-ED" evidence="5">
    <location>
        <begin position="89"/>
        <end position="272"/>
    </location>
</feature>
<dbReference type="InterPro" id="IPR050707">
    <property type="entry name" value="HTH_MetabolicPath_Reg"/>
</dbReference>
<name>A0ABS0D4C7_9NOCA</name>
<evidence type="ECO:0000313" key="6">
    <source>
        <dbReference type="EMBL" id="MBF6353334.1"/>
    </source>
</evidence>
<organism evidence="6 7">
    <name type="scientific">Nocardia higoensis</name>
    <dbReference type="NCBI Taxonomy" id="228599"/>
    <lineage>
        <taxon>Bacteria</taxon>
        <taxon>Bacillati</taxon>
        <taxon>Actinomycetota</taxon>
        <taxon>Actinomycetes</taxon>
        <taxon>Mycobacteriales</taxon>
        <taxon>Nocardiaceae</taxon>
        <taxon>Nocardia</taxon>
    </lineage>
</organism>
<dbReference type="SUPFAM" id="SSF46785">
    <property type="entry name" value="Winged helix' DNA-binding domain"/>
    <property type="match status" value="1"/>
</dbReference>
<keyword evidence="1" id="KW-0805">Transcription regulation</keyword>